<evidence type="ECO:0000256" key="2">
    <source>
        <dbReference type="PIRSR" id="PIRSR640255-1"/>
    </source>
</evidence>
<evidence type="ECO:0000313" key="8">
    <source>
        <dbReference type="Proteomes" id="UP000243579"/>
    </source>
</evidence>
<feature type="domain" description="ENPP1-3/EXOG-like endonuclease/phosphodiesterase" evidence="5">
    <location>
        <begin position="35"/>
        <end position="233"/>
    </location>
</feature>
<dbReference type="SMART" id="SM00477">
    <property type="entry name" value="NUC"/>
    <property type="match status" value="1"/>
</dbReference>
<dbReference type="EMBL" id="JNBR01003034">
    <property type="protein sequence ID" value="OQR80446.1"/>
    <property type="molecule type" value="Genomic_DNA"/>
</dbReference>
<dbReference type="InterPro" id="IPR040255">
    <property type="entry name" value="Non-specific_endonuclease"/>
</dbReference>
<dbReference type="SMART" id="SM00892">
    <property type="entry name" value="Endonuclease_NS"/>
    <property type="match status" value="1"/>
</dbReference>
<dbReference type="InterPro" id="IPR020821">
    <property type="entry name" value="ENPP1-3/EXOG-like_nuc-like"/>
</dbReference>
<proteinExistence type="inferred from homology"/>
<feature type="binding site" evidence="3">
    <location>
        <position position="127"/>
    </location>
    <ligand>
        <name>Mg(2+)</name>
        <dbReference type="ChEBI" id="CHEBI:18420"/>
        <note>catalytic</note>
    </ligand>
</feature>
<keyword evidence="7" id="KW-0378">Hydrolase</keyword>
<keyword evidence="7" id="KW-0540">Nuclease</keyword>
<keyword evidence="3" id="KW-0479">Metal-binding</keyword>
<evidence type="ECO:0000313" key="7">
    <source>
        <dbReference type="EMBL" id="OQR80446.1"/>
    </source>
</evidence>
<feature type="domain" description="DNA/RNA non-specific endonuclease/pyrophosphatase/phosphodiesterase" evidence="6">
    <location>
        <begin position="34"/>
        <end position="238"/>
    </location>
</feature>
<organism evidence="7 8">
    <name type="scientific">Achlya hypogyna</name>
    <name type="common">Oomycete</name>
    <name type="synonym">Protoachlya hypogyna</name>
    <dbReference type="NCBI Taxonomy" id="1202772"/>
    <lineage>
        <taxon>Eukaryota</taxon>
        <taxon>Sar</taxon>
        <taxon>Stramenopiles</taxon>
        <taxon>Oomycota</taxon>
        <taxon>Saprolegniomycetes</taxon>
        <taxon>Saprolegniales</taxon>
        <taxon>Achlyaceae</taxon>
        <taxon>Achlya</taxon>
    </lineage>
</organism>
<reference evidence="7 8" key="1">
    <citation type="journal article" date="2014" name="Genome Biol. Evol.">
        <title>The secreted proteins of Achlya hypogyna and Thraustotheca clavata identify the ancestral oomycete secretome and reveal gene acquisitions by horizontal gene transfer.</title>
        <authorList>
            <person name="Misner I."/>
            <person name="Blouin N."/>
            <person name="Leonard G."/>
            <person name="Richards T.A."/>
            <person name="Lane C.E."/>
        </authorList>
    </citation>
    <scope>NUCLEOTIDE SEQUENCE [LARGE SCALE GENOMIC DNA]</scope>
    <source>
        <strain evidence="7 8">ATCC 48635</strain>
    </source>
</reference>
<dbReference type="GO" id="GO:0016787">
    <property type="term" value="F:hydrolase activity"/>
    <property type="evidence" value="ECO:0007669"/>
    <property type="project" value="InterPro"/>
</dbReference>
<dbReference type="AlphaFoldDB" id="A0A1V9Y408"/>
<comment type="caution">
    <text evidence="7">The sequence shown here is derived from an EMBL/GenBank/DDBJ whole genome shotgun (WGS) entry which is preliminary data.</text>
</comment>
<dbReference type="GO" id="GO:0004519">
    <property type="term" value="F:endonuclease activity"/>
    <property type="evidence" value="ECO:0007669"/>
    <property type="project" value="UniProtKB-KW"/>
</dbReference>
<feature type="compositionally biased region" description="Low complexity" evidence="4">
    <location>
        <begin position="1"/>
        <end position="24"/>
    </location>
</feature>
<dbReference type="PANTHER" id="PTHR13966">
    <property type="entry name" value="ENDONUCLEASE RELATED"/>
    <property type="match status" value="1"/>
</dbReference>
<comment type="similarity">
    <text evidence="1">Belongs to the DNA/RNA non-specific endonuclease family.</text>
</comment>
<dbReference type="InterPro" id="IPR044925">
    <property type="entry name" value="His-Me_finger_sf"/>
</dbReference>
<accession>A0A1V9Y408</accession>
<feature type="active site" description="Proton acceptor" evidence="2">
    <location>
        <position position="96"/>
    </location>
</feature>
<name>A0A1V9Y408_ACHHY</name>
<dbReference type="OrthoDB" id="69221at2759"/>
<evidence type="ECO:0000259" key="6">
    <source>
        <dbReference type="SMART" id="SM00892"/>
    </source>
</evidence>
<gene>
    <name evidence="7" type="ORF">ACHHYP_17533</name>
</gene>
<sequence>APKTPKPTTVTPEPTTVTPVPSTPAGERDIRTLKYTAFELKYDCKHRTALRWFYVMGKDVGSAKRPSSFYMDPNMPEGCLQQKSTKAYSRGYDRGHLVASNHMDTDASIIHESHYMNNIVPQVARFNQGIWAQTEVVQECYRDIQPVTTYGGVIYTNDTSADIFVDGWGIRTPTFFWKVVLTKDDKTGADKIISWYFPNKEGLGKLDEYLVSVNYIESKLNDGLGPIPISDALKSEVAPKTWDIPQNCD</sequence>
<dbReference type="PANTHER" id="PTHR13966:SF5">
    <property type="entry name" value="ENDONUCLEASE G, MITOCHONDRIAL"/>
    <property type="match status" value="1"/>
</dbReference>
<keyword evidence="7" id="KW-0255">Endonuclease</keyword>
<evidence type="ECO:0000256" key="4">
    <source>
        <dbReference type="SAM" id="MobiDB-lite"/>
    </source>
</evidence>
<evidence type="ECO:0000259" key="5">
    <source>
        <dbReference type="SMART" id="SM00477"/>
    </source>
</evidence>
<evidence type="ECO:0000256" key="3">
    <source>
        <dbReference type="PIRSR" id="PIRSR640255-2"/>
    </source>
</evidence>
<dbReference type="InterPro" id="IPR044929">
    <property type="entry name" value="DNA/RNA_non-sp_Endonuclease_sf"/>
</dbReference>
<protein>
    <submittedName>
        <fullName evidence="7">Endonuclease</fullName>
    </submittedName>
</protein>
<dbReference type="SUPFAM" id="SSF54060">
    <property type="entry name" value="His-Me finger endonucleases"/>
    <property type="match status" value="1"/>
</dbReference>
<dbReference type="STRING" id="1202772.A0A1V9Y408"/>
<dbReference type="Pfam" id="PF01223">
    <property type="entry name" value="Endonuclease_NS"/>
    <property type="match status" value="1"/>
</dbReference>
<evidence type="ECO:0000256" key="1">
    <source>
        <dbReference type="ARBA" id="ARBA00010052"/>
    </source>
</evidence>
<feature type="non-terminal residue" evidence="7">
    <location>
        <position position="249"/>
    </location>
</feature>
<dbReference type="Gene3D" id="3.40.570.10">
    <property type="entry name" value="Extracellular Endonuclease, subunit A"/>
    <property type="match status" value="1"/>
</dbReference>
<dbReference type="InterPro" id="IPR001604">
    <property type="entry name" value="Endo_G_ENPP1-like_dom"/>
</dbReference>
<dbReference type="GO" id="GO:0003676">
    <property type="term" value="F:nucleic acid binding"/>
    <property type="evidence" value="ECO:0007669"/>
    <property type="project" value="InterPro"/>
</dbReference>
<feature type="non-terminal residue" evidence="7">
    <location>
        <position position="1"/>
    </location>
</feature>
<dbReference type="GO" id="GO:0046872">
    <property type="term" value="F:metal ion binding"/>
    <property type="evidence" value="ECO:0007669"/>
    <property type="project" value="UniProtKB-KW"/>
</dbReference>
<feature type="region of interest" description="Disordered" evidence="4">
    <location>
        <begin position="1"/>
        <end position="26"/>
    </location>
</feature>
<dbReference type="Proteomes" id="UP000243579">
    <property type="component" value="Unassembled WGS sequence"/>
</dbReference>
<keyword evidence="8" id="KW-1185">Reference proteome</keyword>